<organism evidence="2 3">
    <name type="scientific">Lactobacillus johnsonii</name>
    <dbReference type="NCBI Taxonomy" id="33959"/>
    <lineage>
        <taxon>Bacteria</taxon>
        <taxon>Bacillati</taxon>
        <taxon>Bacillota</taxon>
        <taxon>Bacilli</taxon>
        <taxon>Lactobacillales</taxon>
        <taxon>Lactobacillaceae</taxon>
        <taxon>Lactobacillus</taxon>
    </lineage>
</organism>
<gene>
    <name evidence="1" type="ORF">FEE39_09425</name>
    <name evidence="2" type="ORF">FEE39_09525</name>
</gene>
<dbReference type="EMBL" id="CP040855">
    <property type="protein sequence ID" value="QIA88480.1"/>
    <property type="molecule type" value="Genomic_DNA"/>
</dbReference>
<keyword evidence="2" id="KW-0614">Plasmid</keyword>
<dbReference type="AlphaFoldDB" id="A0A9X7TB89"/>
<evidence type="ECO:0000313" key="3">
    <source>
        <dbReference type="Proteomes" id="UP000464749"/>
    </source>
</evidence>
<reference evidence="2 3" key="1">
    <citation type="submission" date="2019-06" db="EMBL/GenBank/DDBJ databases">
        <title>Whole genome sequencing of Lactobacillus johnsonii strain G2A.</title>
        <authorList>
            <person name="Conlan S."/>
            <person name="Thomas P.J."/>
            <person name="Mullikin J."/>
            <person name="Singer J."/>
            <person name="Weaver C."/>
            <person name="Segre J.A."/>
        </authorList>
    </citation>
    <scope>NUCLEOTIDE SEQUENCE [LARGE SCALE GENOMIC DNA]</scope>
    <source>
        <strain evidence="2 3">G2A</strain>
        <plasmid evidence="2 3">unnamed1</plasmid>
    </source>
</reference>
<accession>A0A9X7TB89</accession>
<dbReference type="EMBL" id="CP040855">
    <property type="protein sequence ID" value="QIA88460.1"/>
    <property type="molecule type" value="Genomic_DNA"/>
</dbReference>
<evidence type="ECO:0000313" key="2">
    <source>
        <dbReference type="EMBL" id="QIA88480.1"/>
    </source>
</evidence>
<name>A0A9X7TB89_LACJH</name>
<dbReference type="Proteomes" id="UP000464749">
    <property type="component" value="Plasmid unnamed1"/>
</dbReference>
<sequence length="223" mass="26218">MHKETSLYELLRLKIIRKEIIATKKPSHGMVIYQSGEKMGSEFMLQQRLDSNLSWQIFRFEIAKNTDAYIKIGYNQYYWKLVIKLADLQDSIIDKIAQLPELSEKLGLTFIVAHEIVDPDYFPNENPKNLELTFQKQDEQGTIKADEFIKKYFLQKNSDMIAIFDLLEEIVKVANINSINTVFEPDDTFDLPIRKNSKDNDLYDLANEIKRRLESIKFNKNNQ</sequence>
<geneLocation type="plasmid" evidence="2 3">
    <name>unnamed1</name>
</geneLocation>
<protein>
    <submittedName>
        <fullName evidence="2">Uncharacterized protein</fullName>
    </submittedName>
</protein>
<dbReference type="RefSeq" id="WP_163588827.1">
    <property type="nucleotide sequence ID" value="NZ_CP040855.1"/>
</dbReference>
<evidence type="ECO:0000313" key="1">
    <source>
        <dbReference type="EMBL" id="QIA88460.1"/>
    </source>
</evidence>
<proteinExistence type="predicted"/>